<name>A0AAW0M9G9_QUESU</name>
<comment type="caution">
    <text evidence="1">The sequence shown here is derived from an EMBL/GenBank/DDBJ whole genome shotgun (WGS) entry which is preliminary data.</text>
</comment>
<proteinExistence type="predicted"/>
<reference evidence="1" key="2">
    <citation type="journal article" date="2018" name="Sci. Data">
        <title>The draft genome sequence of cork oak.</title>
        <authorList>
            <person name="Ramos A.M."/>
            <person name="Usie A."/>
            <person name="Barbosa P."/>
            <person name="Barros P.M."/>
            <person name="Capote T."/>
            <person name="Chaves I."/>
            <person name="Simoes F."/>
            <person name="Abreu I."/>
            <person name="Carrasquinho I."/>
            <person name="Faro C."/>
            <person name="Guimaraes J.B."/>
            <person name="Mendonca D."/>
            <person name="Nobrega F."/>
            <person name="Rodrigues L."/>
            <person name="Saibo N.J.M."/>
            <person name="Varela M.C."/>
            <person name="Egas C."/>
            <person name="Matos J."/>
            <person name="Miguel C.M."/>
            <person name="Oliveira M.M."/>
            <person name="Ricardo C.P."/>
            <person name="Goncalves S."/>
        </authorList>
    </citation>
    <scope>NUCLEOTIDE SEQUENCE [LARGE SCALE GENOMIC DNA]</scope>
    <source>
        <strain evidence="1">HL8</strain>
    </source>
</reference>
<accession>A0AAW0M9G9</accession>
<gene>
    <name evidence="1" type="ORF">CFP56_005866</name>
</gene>
<dbReference type="AlphaFoldDB" id="A0AAW0M9G9"/>
<reference evidence="1" key="1">
    <citation type="submission" date="2017-12" db="EMBL/GenBank/DDBJ databases">
        <authorList>
            <person name="Barbosa P."/>
            <person name="Usie A."/>
            <person name="Ramos A.M."/>
        </authorList>
    </citation>
    <scope>NUCLEOTIDE SEQUENCE</scope>
    <source>
        <strain evidence="1">HL8</strain>
        <tissue evidence="1">Leaves</tissue>
    </source>
</reference>
<protein>
    <submittedName>
        <fullName evidence="1">Uncharacterized protein</fullName>
    </submittedName>
</protein>
<evidence type="ECO:0000313" key="1">
    <source>
        <dbReference type="EMBL" id="KAK7859482.1"/>
    </source>
</evidence>
<reference evidence="1" key="3">
    <citation type="submission" date="2023-07" db="EMBL/GenBank/DDBJ databases">
        <title>An improved reference 1 genome and first organelle genomes of Quercus suber.</title>
        <authorList>
            <consortium name="Genosuber Consortium"/>
            <person name="Usie A."/>
            <person name="Serra O."/>
            <person name="Barros P."/>
        </authorList>
    </citation>
    <scope>NUCLEOTIDE SEQUENCE</scope>
    <source>
        <strain evidence="1">HL8</strain>
        <tissue evidence="1">Leaves</tissue>
    </source>
</reference>
<sequence length="63" mass="7290">MGQLSVLTGKKGEIRADCSVRNSDNAKLKTVIFLLLSYSFVACLLEKIQRWSDFCWQEFMRTL</sequence>
<dbReference type="EMBL" id="PKMF04000012">
    <property type="protein sequence ID" value="KAK7859482.1"/>
    <property type="molecule type" value="Genomic_DNA"/>
</dbReference>
<organism evidence="1">
    <name type="scientific">Quercus suber</name>
    <name type="common">Cork oak</name>
    <dbReference type="NCBI Taxonomy" id="58331"/>
    <lineage>
        <taxon>Eukaryota</taxon>
        <taxon>Viridiplantae</taxon>
        <taxon>Streptophyta</taxon>
        <taxon>Embryophyta</taxon>
        <taxon>Tracheophyta</taxon>
        <taxon>Spermatophyta</taxon>
        <taxon>Magnoliopsida</taxon>
        <taxon>eudicotyledons</taxon>
        <taxon>Gunneridae</taxon>
        <taxon>Pentapetalae</taxon>
        <taxon>rosids</taxon>
        <taxon>fabids</taxon>
        <taxon>Fagales</taxon>
        <taxon>Fagaceae</taxon>
        <taxon>Quercus</taxon>
    </lineage>
</organism>